<evidence type="ECO:0000259" key="3">
    <source>
        <dbReference type="PROSITE" id="PS01124"/>
    </source>
</evidence>
<protein>
    <submittedName>
        <fullName evidence="4">AraC family transcriptional regulator</fullName>
    </submittedName>
</protein>
<evidence type="ECO:0000313" key="4">
    <source>
        <dbReference type="EMBL" id="RHM70953.1"/>
    </source>
</evidence>
<proteinExistence type="predicted"/>
<dbReference type="GO" id="GO:0003700">
    <property type="term" value="F:DNA-binding transcription factor activity"/>
    <property type="evidence" value="ECO:0007669"/>
    <property type="project" value="InterPro"/>
</dbReference>
<dbReference type="GO" id="GO:0043565">
    <property type="term" value="F:sequence-specific DNA binding"/>
    <property type="evidence" value="ECO:0007669"/>
    <property type="project" value="InterPro"/>
</dbReference>
<dbReference type="PROSITE" id="PS01124">
    <property type="entry name" value="HTH_ARAC_FAMILY_2"/>
    <property type="match status" value="1"/>
</dbReference>
<evidence type="ECO:0000256" key="1">
    <source>
        <dbReference type="ARBA" id="ARBA00023015"/>
    </source>
</evidence>
<dbReference type="AlphaFoldDB" id="A0A415S5M1"/>
<organism evidence="4 5">
    <name type="scientific">Mediterraneibacter gnavus</name>
    <name type="common">Ruminococcus gnavus</name>
    <dbReference type="NCBI Taxonomy" id="33038"/>
    <lineage>
        <taxon>Bacteria</taxon>
        <taxon>Bacillati</taxon>
        <taxon>Bacillota</taxon>
        <taxon>Clostridia</taxon>
        <taxon>Lachnospirales</taxon>
        <taxon>Lachnospiraceae</taxon>
        <taxon>Mediterraneibacter</taxon>
    </lineage>
</organism>
<accession>A0A415S5M1</accession>
<evidence type="ECO:0000313" key="5">
    <source>
        <dbReference type="Proteomes" id="UP000285610"/>
    </source>
</evidence>
<keyword evidence="2" id="KW-0804">Transcription</keyword>
<dbReference type="EMBL" id="QRQE01000055">
    <property type="protein sequence ID" value="RHM70953.1"/>
    <property type="molecule type" value="Genomic_DNA"/>
</dbReference>
<dbReference type="Pfam" id="PF00165">
    <property type="entry name" value="HTH_AraC"/>
    <property type="match status" value="1"/>
</dbReference>
<dbReference type="Gene3D" id="1.10.10.60">
    <property type="entry name" value="Homeodomain-like"/>
    <property type="match status" value="1"/>
</dbReference>
<dbReference type="InterPro" id="IPR009057">
    <property type="entry name" value="Homeodomain-like_sf"/>
</dbReference>
<feature type="domain" description="HTH araC/xylS-type" evidence="3">
    <location>
        <begin position="10"/>
        <end position="28"/>
    </location>
</feature>
<dbReference type="RefSeq" id="WP_118445200.1">
    <property type="nucleotide sequence ID" value="NZ_DAWDPA010000052.1"/>
</dbReference>
<dbReference type="Proteomes" id="UP000285610">
    <property type="component" value="Unassembled WGS sequence"/>
</dbReference>
<keyword evidence="1" id="KW-0805">Transcription regulation</keyword>
<sequence>MPVSLTSDNFSKCFRKQFGISPSEYRKNQIFDAFFC</sequence>
<evidence type="ECO:0000256" key="2">
    <source>
        <dbReference type="ARBA" id="ARBA00023163"/>
    </source>
</evidence>
<name>A0A415S5M1_MEDGN</name>
<dbReference type="SUPFAM" id="SSF46689">
    <property type="entry name" value="Homeodomain-like"/>
    <property type="match status" value="1"/>
</dbReference>
<reference evidence="4 5" key="1">
    <citation type="submission" date="2018-08" db="EMBL/GenBank/DDBJ databases">
        <title>A genome reference for cultivated species of the human gut microbiota.</title>
        <authorList>
            <person name="Zou Y."/>
            <person name="Xue W."/>
            <person name="Luo G."/>
        </authorList>
    </citation>
    <scope>NUCLEOTIDE SEQUENCE [LARGE SCALE GENOMIC DNA]</scope>
    <source>
        <strain evidence="4 5">AF33-12</strain>
    </source>
</reference>
<comment type="caution">
    <text evidence="4">The sequence shown here is derived from an EMBL/GenBank/DDBJ whole genome shotgun (WGS) entry which is preliminary data.</text>
</comment>
<dbReference type="InterPro" id="IPR018060">
    <property type="entry name" value="HTH_AraC"/>
</dbReference>
<gene>
    <name evidence="4" type="ORF">DWZ50_16450</name>
</gene>